<evidence type="ECO:0000313" key="2">
    <source>
        <dbReference type="Proteomes" id="UP000287972"/>
    </source>
</evidence>
<gene>
    <name evidence="1" type="ORF">CEP51_016719</name>
</gene>
<protein>
    <submittedName>
        <fullName evidence="1">Uncharacterized protein</fullName>
    </submittedName>
</protein>
<keyword evidence="2" id="KW-1185">Reference proteome</keyword>
<comment type="caution">
    <text evidence="1">The sequence shown here is derived from an EMBL/GenBank/DDBJ whole genome shotgun (WGS) entry which is preliminary data.</text>
</comment>
<dbReference type="EMBL" id="NKCL01001347">
    <property type="protein sequence ID" value="RSL40261.1"/>
    <property type="molecule type" value="Genomic_DNA"/>
</dbReference>
<organism evidence="1 2">
    <name type="scientific">Fusarium floridanum</name>
    <dbReference type="NCBI Taxonomy" id="1325733"/>
    <lineage>
        <taxon>Eukaryota</taxon>
        <taxon>Fungi</taxon>
        <taxon>Dikarya</taxon>
        <taxon>Ascomycota</taxon>
        <taxon>Pezizomycotina</taxon>
        <taxon>Sordariomycetes</taxon>
        <taxon>Hypocreomycetidae</taxon>
        <taxon>Hypocreales</taxon>
        <taxon>Nectriaceae</taxon>
        <taxon>Fusarium</taxon>
        <taxon>Fusarium solani species complex</taxon>
    </lineage>
</organism>
<accession>A0A428NHI8</accession>
<reference evidence="1 2" key="1">
    <citation type="submission" date="2017-06" db="EMBL/GenBank/DDBJ databases">
        <title>Comparative genomic analysis of Ambrosia Fusariam Clade fungi.</title>
        <authorList>
            <person name="Stajich J.E."/>
            <person name="Carrillo J."/>
            <person name="Kijimoto T."/>
            <person name="Eskalen A."/>
            <person name="O'Donnell K."/>
            <person name="Kasson M."/>
        </authorList>
    </citation>
    <scope>NUCLEOTIDE SEQUENCE [LARGE SCALE GENOMIC DNA]</scope>
    <source>
        <strain evidence="1 2">NRRL62606</strain>
    </source>
</reference>
<dbReference type="Proteomes" id="UP000287972">
    <property type="component" value="Unassembled WGS sequence"/>
</dbReference>
<proteinExistence type="predicted"/>
<evidence type="ECO:0000313" key="1">
    <source>
        <dbReference type="EMBL" id="RSL40261.1"/>
    </source>
</evidence>
<sequence length="181" mass="20619">MTLSRSCSTVAGESARHSEERMGFVRFIAAGTADFYRVRWCLEDAFGDRDMRACCLVSPYDGEAEPAWQFTAFVGHHSGDSVEDLSSRLAETLTSPEGVRSVTEFVYEECSAPEEVAEQAWYAERVPFLQHRDGAYCFDFGDEFADPGDVYTSEGYRGTRFLERLLTLVYKRFFLHRREPA</sequence>
<dbReference type="AlphaFoldDB" id="A0A428NHI8"/>
<name>A0A428NHI8_9HYPO</name>